<gene>
    <name evidence="1" type="ORF">T459_19835</name>
</gene>
<dbReference type="GO" id="GO:0010105">
    <property type="term" value="P:negative regulation of ethylene-activated signaling pathway"/>
    <property type="evidence" value="ECO:0007669"/>
    <property type="project" value="InterPro"/>
</dbReference>
<name>A0A2G2Z2W1_CAPAN</name>
<dbReference type="STRING" id="4072.A0A2G2Z2W1"/>
<dbReference type="AlphaFoldDB" id="A0A2G2Z2W1"/>
<reference evidence="1 2" key="2">
    <citation type="journal article" date="2017" name="Genome Biol.">
        <title>New reference genome sequences of hot pepper reveal the massive evolution of plant disease-resistance genes by retroduplication.</title>
        <authorList>
            <person name="Kim S."/>
            <person name="Park J."/>
            <person name="Yeom S.I."/>
            <person name="Kim Y.M."/>
            <person name="Seo E."/>
            <person name="Kim K.T."/>
            <person name="Kim M.S."/>
            <person name="Lee J.M."/>
            <person name="Cheong K."/>
            <person name="Shin H.S."/>
            <person name="Kim S.B."/>
            <person name="Han K."/>
            <person name="Lee J."/>
            <person name="Park M."/>
            <person name="Lee H.A."/>
            <person name="Lee H.Y."/>
            <person name="Lee Y."/>
            <person name="Oh S."/>
            <person name="Lee J.H."/>
            <person name="Choi E."/>
            <person name="Choi E."/>
            <person name="Lee S.E."/>
            <person name="Jeon J."/>
            <person name="Kim H."/>
            <person name="Choi G."/>
            <person name="Song H."/>
            <person name="Lee J."/>
            <person name="Lee S.C."/>
            <person name="Kwon J.K."/>
            <person name="Lee H.Y."/>
            <person name="Koo N."/>
            <person name="Hong Y."/>
            <person name="Kim R.W."/>
            <person name="Kang W.H."/>
            <person name="Huh J.H."/>
            <person name="Kang B.C."/>
            <person name="Yang T.J."/>
            <person name="Lee Y.H."/>
            <person name="Bennetzen J.L."/>
            <person name="Choi D."/>
        </authorList>
    </citation>
    <scope>NUCLEOTIDE SEQUENCE [LARGE SCALE GENOMIC DNA]</scope>
    <source>
        <strain evidence="2">cv. CM334</strain>
    </source>
</reference>
<organism evidence="1 2">
    <name type="scientific">Capsicum annuum</name>
    <name type="common">Capsicum pepper</name>
    <dbReference type="NCBI Taxonomy" id="4072"/>
    <lineage>
        <taxon>Eukaryota</taxon>
        <taxon>Viridiplantae</taxon>
        <taxon>Streptophyta</taxon>
        <taxon>Embryophyta</taxon>
        <taxon>Tracheophyta</taxon>
        <taxon>Spermatophyta</taxon>
        <taxon>Magnoliopsida</taxon>
        <taxon>eudicotyledons</taxon>
        <taxon>Gunneridae</taxon>
        <taxon>Pentapetalae</taxon>
        <taxon>asterids</taxon>
        <taxon>lamiids</taxon>
        <taxon>Solanales</taxon>
        <taxon>Solanaceae</taxon>
        <taxon>Solanoideae</taxon>
        <taxon>Capsiceae</taxon>
        <taxon>Capsicum</taxon>
    </lineage>
</organism>
<dbReference type="Proteomes" id="UP000222542">
    <property type="component" value="Unassembled WGS sequence"/>
</dbReference>
<keyword evidence="2" id="KW-1185">Reference proteome</keyword>
<sequence>MNLDPRSDESVCFLRTLIDSAETSQQKMVAYHRLGCVKFLRKELEESEQLFEAAFNLDHTYSVVGLARLGQIRGYKHWAHEKLSSVSSSSIPLGWMYQESSLYCQGEKRWDDLENSGFVFTLL</sequence>
<proteinExistence type="predicted"/>
<dbReference type="InterPro" id="IPR044631">
    <property type="entry name" value="ETO1-like"/>
</dbReference>
<evidence type="ECO:0000313" key="2">
    <source>
        <dbReference type="Proteomes" id="UP000222542"/>
    </source>
</evidence>
<dbReference type="PANTHER" id="PTHR44203:SF2">
    <property type="entry name" value="ETO1-LIKE PROTEIN 1"/>
    <property type="match status" value="1"/>
</dbReference>
<dbReference type="PANTHER" id="PTHR44203">
    <property type="entry name" value="ETO1-RELATED"/>
    <property type="match status" value="1"/>
</dbReference>
<dbReference type="Gramene" id="PHT76313">
    <property type="protein sequence ID" value="PHT76313"/>
    <property type="gene ID" value="T459_19835"/>
</dbReference>
<comment type="caution">
    <text evidence="1">The sequence shown here is derived from an EMBL/GenBank/DDBJ whole genome shotgun (WGS) entry which is preliminary data.</text>
</comment>
<reference evidence="1 2" key="1">
    <citation type="journal article" date="2014" name="Nat. Genet.">
        <title>Genome sequence of the hot pepper provides insights into the evolution of pungency in Capsicum species.</title>
        <authorList>
            <person name="Kim S."/>
            <person name="Park M."/>
            <person name="Yeom S.I."/>
            <person name="Kim Y.M."/>
            <person name="Lee J.M."/>
            <person name="Lee H.A."/>
            <person name="Seo E."/>
            <person name="Choi J."/>
            <person name="Cheong K."/>
            <person name="Kim K.T."/>
            <person name="Jung K."/>
            <person name="Lee G.W."/>
            <person name="Oh S.K."/>
            <person name="Bae C."/>
            <person name="Kim S.B."/>
            <person name="Lee H.Y."/>
            <person name="Kim S.Y."/>
            <person name="Kim M.S."/>
            <person name="Kang B.C."/>
            <person name="Jo Y.D."/>
            <person name="Yang H.B."/>
            <person name="Jeong H.J."/>
            <person name="Kang W.H."/>
            <person name="Kwon J.K."/>
            <person name="Shin C."/>
            <person name="Lim J.Y."/>
            <person name="Park J.H."/>
            <person name="Huh J.H."/>
            <person name="Kim J.S."/>
            <person name="Kim B.D."/>
            <person name="Cohen O."/>
            <person name="Paran I."/>
            <person name="Suh M.C."/>
            <person name="Lee S.B."/>
            <person name="Kim Y.K."/>
            <person name="Shin Y."/>
            <person name="Noh S.J."/>
            <person name="Park J."/>
            <person name="Seo Y.S."/>
            <person name="Kwon S.Y."/>
            <person name="Kim H.A."/>
            <person name="Park J.M."/>
            <person name="Kim H.J."/>
            <person name="Choi S.B."/>
            <person name="Bosland P.W."/>
            <person name="Reeves G."/>
            <person name="Jo S.H."/>
            <person name="Lee B.W."/>
            <person name="Cho H.T."/>
            <person name="Choi H.S."/>
            <person name="Lee M.S."/>
            <person name="Yu Y."/>
            <person name="Do Choi Y."/>
            <person name="Park B.S."/>
            <person name="van Deynze A."/>
            <person name="Ashrafi H."/>
            <person name="Hill T."/>
            <person name="Kim W.T."/>
            <person name="Pai H.S."/>
            <person name="Ahn H.K."/>
            <person name="Yeam I."/>
            <person name="Giovannoni J.J."/>
            <person name="Rose J.K."/>
            <person name="Sorensen I."/>
            <person name="Lee S.J."/>
            <person name="Kim R.W."/>
            <person name="Choi I.Y."/>
            <person name="Choi B.S."/>
            <person name="Lim J.S."/>
            <person name="Lee Y.H."/>
            <person name="Choi D."/>
        </authorList>
    </citation>
    <scope>NUCLEOTIDE SEQUENCE [LARGE SCALE GENOMIC DNA]</scope>
    <source>
        <strain evidence="2">cv. CM334</strain>
    </source>
</reference>
<accession>A0A2G2Z2W1</accession>
<evidence type="ECO:0000313" key="1">
    <source>
        <dbReference type="EMBL" id="PHT76313.1"/>
    </source>
</evidence>
<dbReference type="SMR" id="A0A2G2Z2W1"/>
<protein>
    <submittedName>
        <fullName evidence="1">Uncharacterized protein</fullName>
    </submittedName>
</protein>
<dbReference type="EMBL" id="AYRZ02000007">
    <property type="protein sequence ID" value="PHT76313.1"/>
    <property type="molecule type" value="Genomic_DNA"/>
</dbReference>